<keyword evidence="2" id="KW-1185">Reference proteome</keyword>
<reference evidence="1 2" key="1">
    <citation type="journal article" date="2018" name="Mol. Biol. Evol.">
        <title>Broad Genomic Sampling Reveals a Smut Pathogenic Ancestry of the Fungal Clade Ustilaginomycotina.</title>
        <authorList>
            <person name="Kijpornyongpan T."/>
            <person name="Mondo S.J."/>
            <person name="Barry K."/>
            <person name="Sandor L."/>
            <person name="Lee J."/>
            <person name="Lipzen A."/>
            <person name="Pangilinan J."/>
            <person name="LaButti K."/>
            <person name="Hainaut M."/>
            <person name="Henrissat B."/>
            <person name="Grigoriev I.V."/>
            <person name="Spatafora J.W."/>
            <person name="Aime M.C."/>
        </authorList>
    </citation>
    <scope>NUCLEOTIDE SEQUENCE [LARGE SCALE GENOMIC DNA]</scope>
    <source>
        <strain evidence="1 2">SA 807</strain>
    </source>
</reference>
<gene>
    <name evidence="1" type="ORF">IE53DRAFT_347354</name>
</gene>
<dbReference type="EMBL" id="KZ820189">
    <property type="protein sequence ID" value="PWN48512.1"/>
    <property type="molecule type" value="Genomic_DNA"/>
</dbReference>
<accession>A0ACD0NRQ2</accession>
<sequence>MLSPLRRATLASPIVAMATAAVPASRRTLAQVSDASLRSPDVKVEPYLLEDLPEVKAGDKDAIAKLPPFVLSRERGFLPREDPLANLPPVFNNMSSLLDRMTIRQPAHDESGERKPGLLAKGEFGDAVLSELTVDGPEMRAVEKAIESGNSHLIAALFRDYCFMTSAYLLEPVDRAYRQTGLYAEGRKSLPAQLAVPLQKLADKLGHFPYMEYASSYALTNYRVKDQNHQGLAGKYSFDNMELIRAFEDASGSERGFILVHVEMVSYSGLLVSAAEDALEATNSKDVKAFEDAFERLLLAYRKINQSMETMWSRSLPSDYLKYRSFIFGSGPKGMNAMFPDGVVYEGVSDTPQFYRGESGANDSIVPTGDNLLEITAELPNNDLTKTLREFRSYRPKNQREYLQQLEARSTLAGVKKFALEGSQSARAKALYILLVDQIREFRNRHWMFTKSYIIKQTTYDIATGGSPILKYLPHNLSVVLKVLEESYSTFTPSDEKALSSSTSAHKISNVELLEAVKSAGKKAGAQRRLLEREVDDLVAEKEKRVKLLGSTQKGRGMLGEEPPHKSAWVGNDGVG</sequence>
<organism evidence="1 2">
    <name type="scientific">Violaceomyces palustris</name>
    <dbReference type="NCBI Taxonomy" id="1673888"/>
    <lineage>
        <taxon>Eukaryota</taxon>
        <taxon>Fungi</taxon>
        <taxon>Dikarya</taxon>
        <taxon>Basidiomycota</taxon>
        <taxon>Ustilaginomycotina</taxon>
        <taxon>Ustilaginomycetes</taxon>
        <taxon>Violaceomycetales</taxon>
        <taxon>Violaceomycetaceae</taxon>
        <taxon>Violaceomyces</taxon>
    </lineage>
</organism>
<name>A0ACD0NRQ2_9BASI</name>
<evidence type="ECO:0000313" key="1">
    <source>
        <dbReference type="EMBL" id="PWN48512.1"/>
    </source>
</evidence>
<evidence type="ECO:0000313" key="2">
    <source>
        <dbReference type="Proteomes" id="UP000245626"/>
    </source>
</evidence>
<proteinExistence type="predicted"/>
<dbReference type="Proteomes" id="UP000245626">
    <property type="component" value="Unassembled WGS sequence"/>
</dbReference>
<protein>
    <submittedName>
        <fullName evidence="1">Indoleamine 2,3-dioxygenase gamma type</fullName>
    </submittedName>
</protein>